<keyword evidence="2" id="KW-0430">Lectin</keyword>
<reference evidence="5" key="1">
    <citation type="submission" date="2010-04" db="EMBL/GenBank/DDBJ databases">
        <authorList>
            <person name="Reid K.E."/>
            <person name="Liao N."/>
            <person name="Chan S."/>
            <person name="Docking R."/>
            <person name="Taylor G."/>
            <person name="Moore R."/>
            <person name="Mayo M."/>
            <person name="Munro S."/>
            <person name="King J."/>
            <person name="Yanchuk A."/>
            <person name="Holt R."/>
            <person name="Jones S."/>
            <person name="Marra M."/>
            <person name="Ritland C.E."/>
            <person name="Ritland K."/>
            <person name="Bohlmann J."/>
        </authorList>
    </citation>
    <scope>NUCLEOTIDE SEQUENCE</scope>
    <source>
        <tissue evidence="5">Bud</tissue>
    </source>
</reference>
<dbReference type="InterPro" id="IPR033734">
    <property type="entry name" value="Jacalin-like_lectin_dom_plant"/>
</dbReference>
<dbReference type="InterPro" id="IPR036404">
    <property type="entry name" value="Jacalin-like_lectin_dom_sf"/>
</dbReference>
<accession>D5ACH9</accession>
<dbReference type="OMA" id="WFTRMVA"/>
<dbReference type="AlphaFoldDB" id="D5ACH9"/>
<name>D5ACH9_PICSI</name>
<sequence length="168" mass="18307">MSKSEKAITAHGPHGGHGGSPWDDGAYKGIKKIVVVYGSDAIYSIRFEYAGDRRRSFWSEKHGGNGNGGGKTETIELNYPSETLVSVSGNYGQISPGSPVIRSLTFETKLKKYPSIGLAEGTPFTLPNNPNNTTKIVGFHGRSGWFLDSIGVYVKDKSGRRHWLFGTR</sequence>
<dbReference type="PROSITE" id="PS51752">
    <property type="entry name" value="JACALIN_LECTIN"/>
    <property type="match status" value="1"/>
</dbReference>
<dbReference type="FunFam" id="2.100.10.30:FF:000001">
    <property type="entry name" value="Jacalin-related lectin 33"/>
    <property type="match status" value="1"/>
</dbReference>
<dbReference type="Pfam" id="PF01419">
    <property type="entry name" value="Jacalin"/>
    <property type="match status" value="1"/>
</dbReference>
<evidence type="ECO:0000259" key="4">
    <source>
        <dbReference type="PROSITE" id="PS51752"/>
    </source>
</evidence>
<feature type="domain" description="Jacalin-type lectin" evidence="4">
    <location>
        <begin position="8"/>
        <end position="156"/>
    </location>
</feature>
<evidence type="ECO:0000256" key="1">
    <source>
        <dbReference type="ARBA" id="ARBA00006568"/>
    </source>
</evidence>
<dbReference type="EMBL" id="BT123963">
    <property type="protein sequence ID" value="ADE77248.1"/>
    <property type="molecule type" value="mRNA"/>
</dbReference>
<proteinExistence type="evidence at transcript level"/>
<feature type="region of interest" description="Disordered" evidence="3">
    <location>
        <begin position="1"/>
        <end position="22"/>
    </location>
</feature>
<dbReference type="InterPro" id="IPR001229">
    <property type="entry name" value="Jacalin-like_lectin_dom"/>
</dbReference>
<evidence type="ECO:0000256" key="3">
    <source>
        <dbReference type="SAM" id="MobiDB-lite"/>
    </source>
</evidence>
<protein>
    <recommendedName>
        <fullName evidence="4">Jacalin-type lectin domain-containing protein</fullName>
    </recommendedName>
</protein>
<dbReference type="GO" id="GO:0030246">
    <property type="term" value="F:carbohydrate binding"/>
    <property type="evidence" value="ECO:0007669"/>
    <property type="project" value="UniProtKB-KW"/>
</dbReference>
<evidence type="ECO:0000256" key="2">
    <source>
        <dbReference type="ARBA" id="ARBA00022734"/>
    </source>
</evidence>
<dbReference type="CDD" id="cd09612">
    <property type="entry name" value="Jacalin"/>
    <property type="match status" value="1"/>
</dbReference>
<dbReference type="PANTHER" id="PTHR47293:SF68">
    <property type="entry name" value="JACALIN-RELATED LECTIN 3"/>
    <property type="match status" value="1"/>
</dbReference>
<organism evidence="5">
    <name type="scientific">Picea sitchensis</name>
    <name type="common">Sitka spruce</name>
    <name type="synonym">Pinus sitchensis</name>
    <dbReference type="NCBI Taxonomy" id="3332"/>
    <lineage>
        <taxon>Eukaryota</taxon>
        <taxon>Viridiplantae</taxon>
        <taxon>Streptophyta</taxon>
        <taxon>Embryophyta</taxon>
        <taxon>Tracheophyta</taxon>
        <taxon>Spermatophyta</taxon>
        <taxon>Pinopsida</taxon>
        <taxon>Pinidae</taxon>
        <taxon>Conifers I</taxon>
        <taxon>Pinales</taxon>
        <taxon>Pinaceae</taxon>
        <taxon>Picea</taxon>
    </lineage>
</organism>
<dbReference type="SMART" id="SM00915">
    <property type="entry name" value="Jacalin"/>
    <property type="match status" value="1"/>
</dbReference>
<dbReference type="SUPFAM" id="SSF51101">
    <property type="entry name" value="Mannose-binding lectins"/>
    <property type="match status" value="1"/>
</dbReference>
<dbReference type="PANTHER" id="PTHR47293">
    <property type="entry name" value="JACALIN-RELATED LECTIN 3"/>
    <property type="match status" value="1"/>
</dbReference>
<dbReference type="Gene3D" id="2.100.10.30">
    <property type="entry name" value="Jacalin-like lectin domain"/>
    <property type="match status" value="1"/>
</dbReference>
<comment type="similarity">
    <text evidence="1">Belongs to the jacalin lectin family.</text>
</comment>
<evidence type="ECO:0000313" key="5">
    <source>
        <dbReference type="EMBL" id="ADE77248.1"/>
    </source>
</evidence>